<accession>A0A7C2TMS5</accession>
<dbReference type="GO" id="GO:0043023">
    <property type="term" value="F:ribosomal large subunit binding"/>
    <property type="evidence" value="ECO:0007669"/>
    <property type="project" value="InterPro"/>
</dbReference>
<dbReference type="Gene3D" id="3.10.290.10">
    <property type="entry name" value="RNA-binding S4 domain"/>
    <property type="match status" value="1"/>
</dbReference>
<proteinExistence type="inferred from homology"/>
<evidence type="ECO:0000256" key="4">
    <source>
        <dbReference type="PROSITE-ProRule" id="PRU00182"/>
    </source>
</evidence>
<evidence type="ECO:0000256" key="2">
    <source>
        <dbReference type="ARBA" id="ARBA00022884"/>
    </source>
</evidence>
<dbReference type="InterPro" id="IPR036986">
    <property type="entry name" value="S4_RNA-bd_sf"/>
</dbReference>
<gene>
    <name evidence="6" type="ORF">ENN98_07960</name>
</gene>
<evidence type="ECO:0000259" key="5">
    <source>
        <dbReference type="SMART" id="SM00363"/>
    </source>
</evidence>
<evidence type="ECO:0000313" key="6">
    <source>
        <dbReference type="EMBL" id="HET98602.1"/>
    </source>
</evidence>
<name>A0A7C2TMS5_9BACT</name>
<keyword evidence="2 4" id="KW-0694">RNA-binding</keyword>
<evidence type="ECO:0000256" key="1">
    <source>
        <dbReference type="ARBA" id="ARBA00008396"/>
    </source>
</evidence>
<evidence type="ECO:0000256" key="3">
    <source>
        <dbReference type="ARBA" id="ARBA00023125"/>
    </source>
</evidence>
<dbReference type="GO" id="GO:0034605">
    <property type="term" value="P:cellular response to heat"/>
    <property type="evidence" value="ECO:0007669"/>
    <property type="project" value="InterPro"/>
</dbReference>
<protein>
    <submittedName>
        <fullName evidence="6">RNA-binding protein</fullName>
    </submittedName>
</protein>
<dbReference type="PIRSF" id="PIRSF016821">
    <property type="entry name" value="HSP15"/>
    <property type="match status" value="1"/>
</dbReference>
<comment type="similarity">
    <text evidence="1">Belongs to the HSP15 family.</text>
</comment>
<feature type="domain" description="RNA-binding S4" evidence="5">
    <location>
        <begin position="4"/>
        <end position="66"/>
    </location>
</feature>
<dbReference type="SMART" id="SM00363">
    <property type="entry name" value="S4"/>
    <property type="match status" value="1"/>
</dbReference>
<reference evidence="6" key="1">
    <citation type="journal article" date="2020" name="mSystems">
        <title>Genome- and Community-Level Interaction Insights into Carbon Utilization and Element Cycling Functions of Hydrothermarchaeota in Hydrothermal Sediment.</title>
        <authorList>
            <person name="Zhou Z."/>
            <person name="Liu Y."/>
            <person name="Xu W."/>
            <person name="Pan J."/>
            <person name="Luo Z.H."/>
            <person name="Li M."/>
        </authorList>
    </citation>
    <scope>NUCLEOTIDE SEQUENCE [LARGE SCALE GENOMIC DNA]</scope>
    <source>
        <strain evidence="6">SpSt-1224</strain>
    </source>
</reference>
<comment type="caution">
    <text evidence="6">The sequence shown here is derived from an EMBL/GenBank/DDBJ whole genome shotgun (WGS) entry which is preliminary data.</text>
</comment>
<dbReference type="PROSITE" id="PS50889">
    <property type="entry name" value="S4"/>
    <property type="match status" value="1"/>
</dbReference>
<dbReference type="GO" id="GO:0003677">
    <property type="term" value="F:DNA binding"/>
    <property type="evidence" value="ECO:0007669"/>
    <property type="project" value="UniProtKB-KW"/>
</dbReference>
<organism evidence="6">
    <name type="scientific">Desulfurivibrio alkaliphilus</name>
    <dbReference type="NCBI Taxonomy" id="427923"/>
    <lineage>
        <taxon>Bacteria</taxon>
        <taxon>Pseudomonadati</taxon>
        <taxon>Thermodesulfobacteriota</taxon>
        <taxon>Desulfobulbia</taxon>
        <taxon>Desulfobulbales</taxon>
        <taxon>Desulfobulbaceae</taxon>
        <taxon>Desulfurivibrio</taxon>
    </lineage>
</organism>
<dbReference type="AlphaFoldDB" id="A0A7C2TMS5"/>
<dbReference type="EMBL" id="DSDS01000179">
    <property type="protein sequence ID" value="HET98602.1"/>
    <property type="molecule type" value="Genomic_DNA"/>
</dbReference>
<dbReference type="Proteomes" id="UP000885986">
    <property type="component" value="Unassembled WGS sequence"/>
</dbReference>
<dbReference type="InterPro" id="IPR025708">
    <property type="entry name" value="HSP15"/>
</dbReference>
<dbReference type="CDD" id="cd00165">
    <property type="entry name" value="S4"/>
    <property type="match status" value="1"/>
</dbReference>
<sequence>MEKIRIDIWLWAARFFKTRALASQAVSGGKVHLNGERVKPARLVGPHDRLEIHKAGQEFVVLVRGVSRQRLSAPKAAELYEETPASLEARRIAGEERRLFRQAGPQLPAGRPGKRDRRLIKKFIRKDEL</sequence>
<dbReference type="GO" id="GO:0003727">
    <property type="term" value="F:single-stranded RNA binding"/>
    <property type="evidence" value="ECO:0007669"/>
    <property type="project" value="InterPro"/>
</dbReference>
<dbReference type="SUPFAM" id="SSF55174">
    <property type="entry name" value="Alpha-L RNA-binding motif"/>
    <property type="match status" value="1"/>
</dbReference>
<dbReference type="InterPro" id="IPR002942">
    <property type="entry name" value="S4_RNA-bd"/>
</dbReference>
<dbReference type="Pfam" id="PF01479">
    <property type="entry name" value="S4"/>
    <property type="match status" value="1"/>
</dbReference>
<keyword evidence="3" id="KW-0238">DNA-binding</keyword>